<name>A0A1Y0B053_9LAMI</name>
<feature type="compositionally biased region" description="Polar residues" evidence="1">
    <location>
        <begin position="32"/>
        <end position="42"/>
    </location>
</feature>
<gene>
    <name evidence="2" type="ORF">AEK19_MT0517</name>
</gene>
<dbReference type="AlphaFoldDB" id="A0A1Y0B053"/>
<evidence type="ECO:0000256" key="1">
    <source>
        <dbReference type="SAM" id="MobiDB-lite"/>
    </source>
</evidence>
<dbReference type="EMBL" id="KY774314">
    <property type="protein sequence ID" value="ART30773.1"/>
    <property type="molecule type" value="Genomic_DNA"/>
</dbReference>
<reference evidence="2" key="1">
    <citation type="submission" date="2017-03" db="EMBL/GenBank/DDBJ databases">
        <title>The mitochondrial genome of the carnivorous plant Utricularia reniformis (Lentibulariaceae): structure, comparative analysis and evolutionary landmarks.</title>
        <authorList>
            <person name="Silva S.R."/>
            <person name="Alvarenga D.O."/>
            <person name="Michael T.P."/>
            <person name="Miranda V.F.O."/>
            <person name="Varani A.M."/>
        </authorList>
    </citation>
    <scope>NUCLEOTIDE SEQUENCE</scope>
</reference>
<organism evidence="2">
    <name type="scientific">Utricularia reniformis</name>
    <dbReference type="NCBI Taxonomy" id="192314"/>
    <lineage>
        <taxon>Eukaryota</taxon>
        <taxon>Viridiplantae</taxon>
        <taxon>Streptophyta</taxon>
        <taxon>Embryophyta</taxon>
        <taxon>Tracheophyta</taxon>
        <taxon>Spermatophyta</taxon>
        <taxon>Magnoliopsida</taxon>
        <taxon>eudicotyledons</taxon>
        <taxon>Gunneridae</taxon>
        <taxon>Pentapetalae</taxon>
        <taxon>asterids</taxon>
        <taxon>lamiids</taxon>
        <taxon>Lamiales</taxon>
        <taxon>Lentibulariaceae</taxon>
        <taxon>Utricularia</taxon>
    </lineage>
</organism>
<feature type="region of interest" description="Disordered" evidence="1">
    <location>
        <begin position="1"/>
        <end position="42"/>
    </location>
</feature>
<geneLocation type="mitochondrion" evidence="2"/>
<protein>
    <submittedName>
        <fullName evidence="2">Uncharacterized protein</fullName>
    </submittedName>
</protein>
<evidence type="ECO:0000313" key="2">
    <source>
        <dbReference type="EMBL" id="ART30773.1"/>
    </source>
</evidence>
<proteinExistence type="predicted"/>
<sequence length="42" mass="5240">MSYSLRYRLEKQNRIKVNRKSHKEEEKMKSMTPHQTYRKGNQ</sequence>
<keyword evidence="2" id="KW-0496">Mitochondrion</keyword>
<accession>A0A1Y0B053</accession>